<evidence type="ECO:0000313" key="13">
    <source>
        <dbReference type="Proteomes" id="UP000309450"/>
    </source>
</evidence>
<keyword evidence="3" id="KW-1003">Cell membrane</keyword>
<dbReference type="GO" id="GO:0005524">
    <property type="term" value="F:ATP binding"/>
    <property type="evidence" value="ECO:0007669"/>
    <property type="project" value="UniProtKB-KW"/>
</dbReference>
<dbReference type="Proteomes" id="UP000309450">
    <property type="component" value="Unassembled WGS sequence"/>
</dbReference>
<proteinExistence type="predicted"/>
<feature type="domain" description="ABC transmembrane type-1" evidence="11">
    <location>
        <begin position="33"/>
        <end position="314"/>
    </location>
</feature>
<keyword evidence="13" id="KW-1185">Reference proteome</keyword>
<keyword evidence="5" id="KW-0547">Nucleotide-binding</keyword>
<comment type="caution">
    <text evidence="12">The sequence shown here is derived from an EMBL/GenBank/DDBJ whole genome shotgun (WGS) entry which is preliminary data.</text>
</comment>
<dbReference type="InterPro" id="IPR039421">
    <property type="entry name" value="Type_1_exporter"/>
</dbReference>
<evidence type="ECO:0000259" key="11">
    <source>
        <dbReference type="PROSITE" id="PS50929"/>
    </source>
</evidence>
<evidence type="ECO:0000256" key="3">
    <source>
        <dbReference type="ARBA" id="ARBA00022475"/>
    </source>
</evidence>
<dbReference type="SUPFAM" id="SSF90123">
    <property type="entry name" value="ABC transporter transmembrane region"/>
    <property type="match status" value="1"/>
</dbReference>
<dbReference type="InterPro" id="IPR003439">
    <property type="entry name" value="ABC_transporter-like_ATP-bd"/>
</dbReference>
<dbReference type="PROSITE" id="PS00211">
    <property type="entry name" value="ABC_TRANSPORTER_1"/>
    <property type="match status" value="1"/>
</dbReference>
<dbReference type="GO" id="GO:0016887">
    <property type="term" value="F:ATP hydrolysis activity"/>
    <property type="evidence" value="ECO:0007669"/>
    <property type="project" value="InterPro"/>
</dbReference>
<dbReference type="PROSITE" id="PS50929">
    <property type="entry name" value="ABC_TM1F"/>
    <property type="match status" value="1"/>
</dbReference>
<evidence type="ECO:0000259" key="10">
    <source>
        <dbReference type="PROSITE" id="PS50893"/>
    </source>
</evidence>
<name>A0A4S3MR38_9RHOB</name>
<dbReference type="SMART" id="SM00382">
    <property type="entry name" value="AAA"/>
    <property type="match status" value="1"/>
</dbReference>
<dbReference type="CDD" id="cd18552">
    <property type="entry name" value="ABC_6TM_MsbA_like"/>
    <property type="match status" value="1"/>
</dbReference>
<feature type="transmembrane region" description="Helical" evidence="9">
    <location>
        <begin position="65"/>
        <end position="85"/>
    </location>
</feature>
<evidence type="ECO:0000256" key="6">
    <source>
        <dbReference type="ARBA" id="ARBA00022840"/>
    </source>
</evidence>
<evidence type="ECO:0000256" key="9">
    <source>
        <dbReference type="SAM" id="Phobius"/>
    </source>
</evidence>
<dbReference type="FunFam" id="3.40.50.300:FF:000221">
    <property type="entry name" value="Multidrug ABC transporter ATP-binding protein"/>
    <property type="match status" value="1"/>
</dbReference>
<sequence>MTRHPAPDPRYSSRRLFARLWSGYLRPHAGLMALAALFMVIEGATLGALSWLIEPLFDRVFAPGGQGALVWVGLAILGLFLTRAVTSVTAKTMLTTVAQKSSTAMQADLLAHILTLDGRFFQDNAPGALIERVQGDTIAVQGVWSSVITGVGRDAVALISLFAVALSIDPLWTLAALVGAPLLIAPAVVVQRYIRRKTAQMRAQAGLRATRLDEIFHGIQAIKLNRMEDYQVSRFRRIVGQIVRAEIRMIMGRATIPAMIDVVTGIGFFTVLMLGGREVASGDRTTGEFMAFFTAMALTFQPIRRLGDMVGIWQIAAASLERIYRLFDTHPAPRAPATARAPGGAPEIRLEDVCFGYGDLPVLNGATFTADAGRTTALVGASGAGKSTVFGLLTGLLQPTSGRILMGGVDTADLSLADLRAQFAVVTQDSALFDETLRENIGLGRDLPEARIRAAVEAAHVAEFTDALPLGLDTPAGPRGSGLSGGQRQRIAIARALVSDAPVLLLDEATSALDAQSEALVSDALARLGEGRTTLVIAHRLSTIRAADRIVVMDRGRVVDQGRHEDLLARGGLYADLCRLQFQG</sequence>
<dbReference type="AlphaFoldDB" id="A0A4S3MR38"/>
<dbReference type="Pfam" id="PF00005">
    <property type="entry name" value="ABC_tran"/>
    <property type="match status" value="1"/>
</dbReference>
<dbReference type="GO" id="GO:0034040">
    <property type="term" value="F:ATPase-coupled lipid transmembrane transporter activity"/>
    <property type="evidence" value="ECO:0007669"/>
    <property type="project" value="TreeGrafter"/>
</dbReference>
<dbReference type="PANTHER" id="PTHR24221:SF654">
    <property type="entry name" value="ATP-BINDING CASSETTE SUB-FAMILY B MEMBER 6"/>
    <property type="match status" value="1"/>
</dbReference>
<dbReference type="SUPFAM" id="SSF52540">
    <property type="entry name" value="P-loop containing nucleoside triphosphate hydrolases"/>
    <property type="match status" value="1"/>
</dbReference>
<feature type="transmembrane region" description="Helical" evidence="9">
    <location>
        <begin position="174"/>
        <end position="194"/>
    </location>
</feature>
<dbReference type="InterPro" id="IPR017871">
    <property type="entry name" value="ABC_transporter-like_CS"/>
</dbReference>
<dbReference type="InterPro" id="IPR003593">
    <property type="entry name" value="AAA+_ATPase"/>
</dbReference>
<evidence type="ECO:0000256" key="5">
    <source>
        <dbReference type="ARBA" id="ARBA00022741"/>
    </source>
</evidence>
<comment type="subcellular location">
    <subcellularLocation>
        <location evidence="1">Cell membrane</location>
        <topology evidence="1">Multi-pass membrane protein</topology>
    </subcellularLocation>
</comment>
<keyword evidence="2" id="KW-0813">Transport</keyword>
<dbReference type="InterPro" id="IPR027417">
    <property type="entry name" value="P-loop_NTPase"/>
</dbReference>
<evidence type="ECO:0000256" key="1">
    <source>
        <dbReference type="ARBA" id="ARBA00004651"/>
    </source>
</evidence>
<evidence type="ECO:0000256" key="7">
    <source>
        <dbReference type="ARBA" id="ARBA00022989"/>
    </source>
</evidence>
<organism evidence="12 13">
    <name type="scientific">Aliigemmobacter aestuarii</name>
    <dbReference type="NCBI Taxonomy" id="1445661"/>
    <lineage>
        <taxon>Bacteria</taxon>
        <taxon>Pseudomonadati</taxon>
        <taxon>Pseudomonadota</taxon>
        <taxon>Alphaproteobacteria</taxon>
        <taxon>Rhodobacterales</taxon>
        <taxon>Paracoccaceae</taxon>
        <taxon>Aliigemmobacter</taxon>
    </lineage>
</organism>
<dbReference type="InterPro" id="IPR036640">
    <property type="entry name" value="ABC1_TM_sf"/>
</dbReference>
<dbReference type="Pfam" id="PF00664">
    <property type="entry name" value="ABC_membrane"/>
    <property type="match status" value="1"/>
</dbReference>
<dbReference type="GO" id="GO:0140359">
    <property type="term" value="F:ABC-type transporter activity"/>
    <property type="evidence" value="ECO:0007669"/>
    <property type="project" value="InterPro"/>
</dbReference>
<dbReference type="OrthoDB" id="9808328at2"/>
<dbReference type="PANTHER" id="PTHR24221">
    <property type="entry name" value="ATP-BINDING CASSETTE SUB-FAMILY B"/>
    <property type="match status" value="1"/>
</dbReference>
<evidence type="ECO:0000256" key="8">
    <source>
        <dbReference type="ARBA" id="ARBA00023136"/>
    </source>
</evidence>
<feature type="transmembrane region" description="Helical" evidence="9">
    <location>
        <begin position="29"/>
        <end position="53"/>
    </location>
</feature>
<keyword evidence="8 9" id="KW-0472">Membrane</keyword>
<evidence type="ECO:0000313" key="12">
    <source>
        <dbReference type="EMBL" id="THD84503.1"/>
    </source>
</evidence>
<protein>
    <submittedName>
        <fullName evidence="12">ATP-binding cassette domain-containing protein</fullName>
    </submittedName>
</protein>
<feature type="transmembrane region" description="Helical" evidence="9">
    <location>
        <begin position="151"/>
        <end position="168"/>
    </location>
</feature>
<gene>
    <name evidence="12" type="ORF">E7811_01795</name>
</gene>
<accession>A0A4S3MR38</accession>
<feature type="domain" description="ABC transporter" evidence="10">
    <location>
        <begin position="348"/>
        <end position="580"/>
    </location>
</feature>
<evidence type="ECO:0000256" key="4">
    <source>
        <dbReference type="ARBA" id="ARBA00022692"/>
    </source>
</evidence>
<feature type="transmembrane region" description="Helical" evidence="9">
    <location>
        <begin position="254"/>
        <end position="275"/>
    </location>
</feature>
<dbReference type="Gene3D" id="3.40.50.300">
    <property type="entry name" value="P-loop containing nucleotide triphosphate hydrolases"/>
    <property type="match status" value="1"/>
</dbReference>
<reference evidence="12 13" key="1">
    <citation type="submission" date="2019-04" db="EMBL/GenBank/DDBJ databases">
        <title>Draft genome sequence of Gemmobacter aestuarii sp. nov.</title>
        <authorList>
            <person name="Hameed A."/>
            <person name="Lin S.-Y."/>
            <person name="Shahina M."/>
            <person name="Lai W.-A."/>
            <person name="Young C.-C."/>
        </authorList>
    </citation>
    <scope>NUCLEOTIDE SEQUENCE [LARGE SCALE GENOMIC DNA]</scope>
    <source>
        <strain evidence="12 13">CC-PW-75</strain>
    </source>
</reference>
<keyword evidence="6 12" id="KW-0067">ATP-binding</keyword>
<keyword evidence="4 9" id="KW-0812">Transmembrane</keyword>
<dbReference type="RefSeq" id="WP_136392884.1">
    <property type="nucleotide sequence ID" value="NZ_SSND01000001.1"/>
</dbReference>
<dbReference type="PROSITE" id="PS50893">
    <property type="entry name" value="ABC_TRANSPORTER_2"/>
    <property type="match status" value="1"/>
</dbReference>
<dbReference type="EMBL" id="SSND01000001">
    <property type="protein sequence ID" value="THD84503.1"/>
    <property type="molecule type" value="Genomic_DNA"/>
</dbReference>
<dbReference type="GO" id="GO:0005886">
    <property type="term" value="C:plasma membrane"/>
    <property type="evidence" value="ECO:0007669"/>
    <property type="project" value="UniProtKB-SubCell"/>
</dbReference>
<evidence type="ECO:0000256" key="2">
    <source>
        <dbReference type="ARBA" id="ARBA00022448"/>
    </source>
</evidence>
<keyword evidence="7 9" id="KW-1133">Transmembrane helix</keyword>
<dbReference type="InterPro" id="IPR011527">
    <property type="entry name" value="ABC1_TM_dom"/>
</dbReference>
<dbReference type="Gene3D" id="1.20.1560.10">
    <property type="entry name" value="ABC transporter type 1, transmembrane domain"/>
    <property type="match status" value="1"/>
</dbReference>